<keyword evidence="3" id="KW-1185">Reference proteome</keyword>
<feature type="region of interest" description="Disordered" evidence="1">
    <location>
        <begin position="50"/>
        <end position="69"/>
    </location>
</feature>
<gene>
    <name evidence="2" type="ORF">EAI_14911</name>
</gene>
<dbReference type="OrthoDB" id="7555207at2759"/>
<feature type="region of interest" description="Disordered" evidence="1">
    <location>
        <begin position="1"/>
        <end position="44"/>
    </location>
</feature>
<evidence type="ECO:0000313" key="2">
    <source>
        <dbReference type="EMBL" id="EFN89871.1"/>
    </source>
</evidence>
<sequence>MDYWKHRKSPAPSGVSEDGERPASLPPPLDHTLSSEKSGEASAEIYVEQRACRGQDGDPGIDKVLRQEV</sequence>
<dbReference type="AlphaFoldDB" id="E2B356"/>
<organism evidence="3">
    <name type="scientific">Harpegnathos saltator</name>
    <name type="common">Jerdon's jumping ant</name>
    <dbReference type="NCBI Taxonomy" id="610380"/>
    <lineage>
        <taxon>Eukaryota</taxon>
        <taxon>Metazoa</taxon>
        <taxon>Ecdysozoa</taxon>
        <taxon>Arthropoda</taxon>
        <taxon>Hexapoda</taxon>
        <taxon>Insecta</taxon>
        <taxon>Pterygota</taxon>
        <taxon>Neoptera</taxon>
        <taxon>Endopterygota</taxon>
        <taxon>Hymenoptera</taxon>
        <taxon>Apocrita</taxon>
        <taxon>Aculeata</taxon>
        <taxon>Formicoidea</taxon>
        <taxon>Formicidae</taxon>
        <taxon>Ponerinae</taxon>
        <taxon>Ponerini</taxon>
        <taxon>Harpegnathos</taxon>
    </lineage>
</organism>
<protein>
    <submittedName>
        <fullName evidence="2">Uncharacterized protein</fullName>
    </submittedName>
</protein>
<dbReference type="Proteomes" id="UP000008237">
    <property type="component" value="Unassembled WGS sequence"/>
</dbReference>
<evidence type="ECO:0000313" key="3">
    <source>
        <dbReference type="Proteomes" id="UP000008237"/>
    </source>
</evidence>
<reference evidence="2 3" key="1">
    <citation type="journal article" date="2010" name="Science">
        <title>Genomic comparison of the ants Camponotus floridanus and Harpegnathos saltator.</title>
        <authorList>
            <person name="Bonasio R."/>
            <person name="Zhang G."/>
            <person name="Ye C."/>
            <person name="Mutti N.S."/>
            <person name="Fang X."/>
            <person name="Qin N."/>
            <person name="Donahue G."/>
            <person name="Yang P."/>
            <person name="Li Q."/>
            <person name="Li C."/>
            <person name="Zhang P."/>
            <person name="Huang Z."/>
            <person name="Berger S.L."/>
            <person name="Reinberg D."/>
            <person name="Wang J."/>
            <person name="Liebig J."/>
        </authorList>
    </citation>
    <scope>NUCLEOTIDE SEQUENCE [LARGE SCALE GENOMIC DNA]</scope>
    <source>
        <strain evidence="2 3">R22 G/1</strain>
    </source>
</reference>
<evidence type="ECO:0000256" key="1">
    <source>
        <dbReference type="SAM" id="MobiDB-lite"/>
    </source>
</evidence>
<dbReference type="EMBL" id="GL445302">
    <property type="protein sequence ID" value="EFN89871.1"/>
    <property type="molecule type" value="Genomic_DNA"/>
</dbReference>
<proteinExistence type="predicted"/>
<accession>E2B356</accession>
<name>E2B356_HARSA</name>
<dbReference type="InParanoid" id="E2B356"/>